<dbReference type="Gene3D" id="3.90.960.10">
    <property type="entry name" value="YbaK/aminoacyl-tRNA synthetase-associated domain"/>
    <property type="match status" value="1"/>
</dbReference>
<keyword evidence="2" id="KW-0648">Protein biosynthesis</keyword>
<organism evidence="5">
    <name type="scientific">bioreactor metagenome</name>
    <dbReference type="NCBI Taxonomy" id="1076179"/>
    <lineage>
        <taxon>unclassified sequences</taxon>
        <taxon>metagenomes</taxon>
        <taxon>ecological metagenomes</taxon>
    </lineage>
</organism>
<reference evidence="5" key="1">
    <citation type="submission" date="2019-08" db="EMBL/GenBank/DDBJ databases">
        <authorList>
            <person name="Kucharzyk K."/>
            <person name="Murdoch R.W."/>
            <person name="Higgins S."/>
            <person name="Loffler F."/>
        </authorList>
    </citation>
    <scope>NUCLEOTIDE SEQUENCE</scope>
</reference>
<evidence type="ECO:0000256" key="3">
    <source>
        <dbReference type="ARBA" id="ARBA00023239"/>
    </source>
</evidence>
<accession>A0A645GPX5</accession>
<dbReference type="PIRSF" id="PIRSF006181">
    <property type="entry name" value="EbsC_YbaK"/>
    <property type="match status" value="1"/>
</dbReference>
<proteinExistence type="inferred from homology"/>
<keyword evidence="3 5" id="KW-0456">Lyase</keyword>
<dbReference type="InterPro" id="IPR036754">
    <property type="entry name" value="YbaK/aa-tRNA-synt-asso_dom_sf"/>
</dbReference>
<gene>
    <name evidence="5" type="primary">ybaK_32</name>
    <name evidence="5" type="ORF">SDC9_176373</name>
</gene>
<dbReference type="GO" id="GO:0006412">
    <property type="term" value="P:translation"/>
    <property type="evidence" value="ECO:0007669"/>
    <property type="project" value="UniProtKB-KW"/>
</dbReference>
<dbReference type="EC" id="4.2.-.-" evidence="5"/>
<comment type="similarity">
    <text evidence="1">Belongs to the prolyl-tRNA editing family. YbaK/EbsC subfamily.</text>
</comment>
<evidence type="ECO:0000313" key="5">
    <source>
        <dbReference type="EMBL" id="MPN28927.1"/>
    </source>
</evidence>
<dbReference type="InterPro" id="IPR004369">
    <property type="entry name" value="Prolyl-tRNA_editing_YbaK/EbsC"/>
</dbReference>
<name>A0A645GPX5_9ZZZZ</name>
<evidence type="ECO:0000256" key="2">
    <source>
        <dbReference type="ARBA" id="ARBA00022917"/>
    </source>
</evidence>
<dbReference type="Pfam" id="PF04073">
    <property type="entry name" value="tRNA_edit"/>
    <property type="match status" value="1"/>
</dbReference>
<dbReference type="PANTHER" id="PTHR30411">
    <property type="entry name" value="CYTOPLASMIC PROTEIN"/>
    <property type="match status" value="1"/>
</dbReference>
<dbReference type="GO" id="GO:0016829">
    <property type="term" value="F:lyase activity"/>
    <property type="evidence" value="ECO:0007669"/>
    <property type="project" value="UniProtKB-KW"/>
</dbReference>
<dbReference type="AlphaFoldDB" id="A0A645GPX5"/>
<feature type="domain" description="YbaK/aminoacyl-tRNA synthetase-associated" evidence="4">
    <location>
        <begin position="2"/>
        <end position="104"/>
    </location>
</feature>
<protein>
    <submittedName>
        <fullName evidence="5">Cys-tRNA(Pro)/Cys-tRNA(Cys) deacylase YbaK</fullName>
        <ecNumber evidence="5">4.2.-.-</ecNumber>
    </submittedName>
</protein>
<sequence length="118" mass="12717">MERMLKTLLTTTPAHKYYVFVIPVAAEIDLKAAARSVGEKSVSMLPVKDITAVSGYVRGGCSPVGMKKQFQTVFDKSCLAFKNIYISGGKLGCQLELSPNALITYLNATTAQLIDLGV</sequence>
<dbReference type="SUPFAM" id="SSF55826">
    <property type="entry name" value="YbaK/ProRS associated domain"/>
    <property type="match status" value="1"/>
</dbReference>
<dbReference type="EMBL" id="VSSQ01079390">
    <property type="protein sequence ID" value="MPN28927.1"/>
    <property type="molecule type" value="Genomic_DNA"/>
</dbReference>
<dbReference type="GO" id="GO:0002161">
    <property type="term" value="F:aminoacyl-tRNA deacylase activity"/>
    <property type="evidence" value="ECO:0007669"/>
    <property type="project" value="InterPro"/>
</dbReference>
<evidence type="ECO:0000259" key="4">
    <source>
        <dbReference type="Pfam" id="PF04073"/>
    </source>
</evidence>
<dbReference type="InterPro" id="IPR007214">
    <property type="entry name" value="YbaK/aa-tRNA-synth-assoc-dom"/>
</dbReference>
<dbReference type="PANTHER" id="PTHR30411:SF0">
    <property type="entry name" value="CYS-TRNA(PRO)_CYS-TRNA(CYS) DEACYLASE YBAK"/>
    <property type="match status" value="1"/>
</dbReference>
<dbReference type="CDD" id="cd00002">
    <property type="entry name" value="YbaK_deacylase"/>
    <property type="match status" value="1"/>
</dbReference>
<evidence type="ECO:0000256" key="1">
    <source>
        <dbReference type="ARBA" id="ARBA00009798"/>
    </source>
</evidence>
<comment type="caution">
    <text evidence="5">The sequence shown here is derived from an EMBL/GenBank/DDBJ whole genome shotgun (WGS) entry which is preliminary data.</text>
</comment>